<dbReference type="InterPro" id="IPR051492">
    <property type="entry name" value="Dynamin-Rho_GEF"/>
</dbReference>
<dbReference type="GO" id="GO:0005085">
    <property type="term" value="F:guanyl-nucleotide exchange factor activity"/>
    <property type="evidence" value="ECO:0007669"/>
    <property type="project" value="InterPro"/>
</dbReference>
<feature type="region of interest" description="Disordered" evidence="2">
    <location>
        <begin position="1042"/>
        <end position="1067"/>
    </location>
</feature>
<keyword evidence="1" id="KW-0175">Coiled coil</keyword>
<dbReference type="SUPFAM" id="SSF48065">
    <property type="entry name" value="DBL homology domain (DH-domain)"/>
    <property type="match status" value="1"/>
</dbReference>
<sequence length="1560" mass="171723">MALVVSGPPALAGDLALFHTTDPLLANSPVLVFHGPAAKIGAATSRIQVHVFTPAGIGSYSRLGVSPNSPFYSAVSNLPREEQGDETLRGLAFGLKKYFLELPTTLKATWKAQVKAPLVASIFGDDHIAILASRMKRIQNVNDVIGTISRAFVEQRQAWQDLDVVLPPGTIKEPPRRDSNNSDEFTEADLVRHRYGRYAELVESLGDVAFIPTSRMKREPSKASSVGRSASFLKHQKESARRELQELLETEESYVERVQELHTISNKMGVELKPTSREQLRKVFPTSIATILDLNSTFLESLRTVINATESSAQQDLDMTLNDQINPYQSRQDLMADKQGIIAVAKCLCDWLPQFAESYGQYFCVQAESAQLLKSLFRGPESVLLSELQEIGEQKLTSLLIEPVQRLPRYALYIDGITKQLPVRHPAIKHLMKARDVITEICAQDDATSETIKILEKLRSRVSAWPLDATISGRLISASDFVELHPPYLLNQTEGQQGVLLLFSDCIVLLEKDTSTNISAKALMTELESNLPPIVPEQLPSQALHFMEQIPLDILDSTYSSDLRVLNLFVRPVINTSPEQSSLSVPYSHWSLRLEAPYDSKVERLTEEITKAKIEGRFSERERDSFKWETRCTNLAANHTNLLTAIYDDSVGNHISSRTGCALTRVVVDVDRHSNRPRAGEKGVRTVVALSPQRDGSWRMTIDTIDGAPSREVFAAPDLAKLLRTKLEALLVPRFTMEDPSISACLLDRNAEILQSIELHAAPDMPSPARRQPETHEAERIRRPKSPVKLLSNFLSSSIGPNSQPSVSIKKDMPVLAPPSQQSRLPLPGNGSKPPSREERPKSKENARPVSICVTSAEPGDAISRLEETFSTYLVALQARKGNIVGKNLKHRATADELAVNELYNSVIEDPTMMVLAAQATVDVLFAAFDKFLNVAWKEQVGQVLPHKLLLQIQSNAETLFPTDFDGYFATALRSLPPQNQRAFKSIMKLLADLLDGTGNDSDRGMLTAAFAEVLVTEGDSRDYIPLIDRFVDDTETYFGEPLEEVHKTAEDSSTKRNQSLNASSIGSNASSLRKKFGFGSLSRENSRNEQESRVASVWRTLSKSTKIDAPSPTGSISKGTMLQRSNSTHLDRTMAERPISQDGSVIIRSPPSLSDESPFNSPQSGSGHNQSLSTIGEHPSFIPKGPPRKKRRSSLSDLKALDAALKNEHASPPPMRRSPFLPKGWEDKSLPDSPMSSTPSSKPGSGRFASPTREPARSKLPASFRRDQSPHANKTLGAADKAAETMGANPKDVVITHRPASGIPTLAPLKPVSPLKINSPSPTRTGLSERPGAENIVKKPGSPTEKHARPTSSGGNKPDAGPIRKLRMQSPQKLRERLQNEQSTFSATQSSLQDELAKLGDEFSATPSRLNSVRKNTPSTGRLLAAASSAPTSFTAHPTTDFAQRLQALEVLLPSRLDALNGDLSTLRVDFTNALTISETKCKNLDALYREANGENEALYARFNSELARVLKTVRGSDSDGVEELKRQLKESQDMVAGLKRETARLKRENVGLRAQLRD</sequence>
<keyword evidence="5" id="KW-1185">Reference proteome</keyword>
<feature type="compositionally biased region" description="Polar residues" evidence="2">
    <location>
        <begin position="1235"/>
        <end position="1244"/>
    </location>
</feature>
<organism evidence="4 5">
    <name type="scientific">Acrodontium crateriforme</name>
    <dbReference type="NCBI Taxonomy" id="150365"/>
    <lineage>
        <taxon>Eukaryota</taxon>
        <taxon>Fungi</taxon>
        <taxon>Dikarya</taxon>
        <taxon>Ascomycota</taxon>
        <taxon>Pezizomycotina</taxon>
        <taxon>Dothideomycetes</taxon>
        <taxon>Dothideomycetidae</taxon>
        <taxon>Mycosphaerellales</taxon>
        <taxon>Teratosphaeriaceae</taxon>
        <taxon>Acrodontium</taxon>
    </lineage>
</organism>
<dbReference type="Proteomes" id="UP001303373">
    <property type="component" value="Chromosome 13"/>
</dbReference>
<dbReference type="GO" id="GO:0032955">
    <property type="term" value="P:regulation of division septum assembly"/>
    <property type="evidence" value="ECO:0007669"/>
    <property type="project" value="TreeGrafter"/>
</dbReference>
<dbReference type="Pfam" id="PF25351">
    <property type="entry name" value="PH_BUD3_C"/>
    <property type="match status" value="1"/>
</dbReference>
<dbReference type="GO" id="GO:0031991">
    <property type="term" value="P:regulation of actomyosin contractile ring contraction"/>
    <property type="evidence" value="ECO:0007669"/>
    <property type="project" value="TreeGrafter"/>
</dbReference>
<feature type="compositionally biased region" description="Polar residues" evidence="2">
    <location>
        <begin position="1317"/>
        <end position="1327"/>
    </location>
</feature>
<feature type="compositionally biased region" description="Low complexity" evidence="2">
    <location>
        <begin position="1196"/>
        <end position="1205"/>
    </location>
</feature>
<gene>
    <name evidence="4" type="ORF">R9X50_00737100</name>
</gene>
<evidence type="ECO:0000259" key="3">
    <source>
        <dbReference type="SMART" id="SM00325"/>
    </source>
</evidence>
<reference evidence="4 5" key="1">
    <citation type="submission" date="2023-11" db="EMBL/GenBank/DDBJ databases">
        <title>An acidophilic fungus is an integral part of prey digestion in a carnivorous sundew plant.</title>
        <authorList>
            <person name="Tsai I.J."/>
        </authorList>
    </citation>
    <scope>NUCLEOTIDE SEQUENCE [LARGE SCALE GENOMIC DNA]</scope>
    <source>
        <strain evidence="4">169a</strain>
    </source>
</reference>
<name>A0AAQ3MB07_9PEZI</name>
<evidence type="ECO:0000313" key="5">
    <source>
        <dbReference type="Proteomes" id="UP001303373"/>
    </source>
</evidence>
<dbReference type="EMBL" id="CP138592">
    <property type="protein sequence ID" value="WPH04480.1"/>
    <property type="molecule type" value="Genomic_DNA"/>
</dbReference>
<dbReference type="Gene3D" id="1.20.900.10">
    <property type="entry name" value="Dbl homology (DH) domain"/>
    <property type="match status" value="1"/>
</dbReference>
<feature type="compositionally biased region" description="Polar residues" evidence="2">
    <location>
        <begin position="1152"/>
        <end position="1175"/>
    </location>
</feature>
<feature type="region of interest" description="Disordered" evidence="2">
    <location>
        <begin position="1106"/>
        <end position="1392"/>
    </location>
</feature>
<feature type="coiled-coil region" evidence="1">
    <location>
        <begin position="1523"/>
        <end position="1557"/>
    </location>
</feature>
<evidence type="ECO:0000256" key="1">
    <source>
        <dbReference type="SAM" id="Coils"/>
    </source>
</evidence>
<evidence type="ECO:0000256" key="2">
    <source>
        <dbReference type="SAM" id="MobiDB-lite"/>
    </source>
</evidence>
<feature type="region of interest" description="Disordered" evidence="2">
    <location>
        <begin position="759"/>
        <end position="848"/>
    </location>
</feature>
<feature type="compositionally biased region" description="Polar residues" evidence="2">
    <location>
        <begin position="793"/>
        <end position="807"/>
    </location>
</feature>
<feature type="compositionally biased region" description="Polar residues" evidence="2">
    <location>
        <begin position="1381"/>
        <end position="1392"/>
    </location>
</feature>
<protein>
    <recommendedName>
        <fullName evidence="3">DH domain-containing protein</fullName>
    </recommendedName>
</protein>
<dbReference type="GO" id="GO:0005737">
    <property type="term" value="C:cytoplasm"/>
    <property type="evidence" value="ECO:0007669"/>
    <property type="project" value="TreeGrafter"/>
</dbReference>
<dbReference type="InterPro" id="IPR035899">
    <property type="entry name" value="DBL_dom_sf"/>
</dbReference>
<feature type="compositionally biased region" description="Basic and acidic residues" evidence="2">
    <location>
        <begin position="835"/>
        <end position="847"/>
    </location>
</feature>
<feature type="coiled-coil region" evidence="1">
    <location>
        <begin position="230"/>
        <end position="261"/>
    </location>
</feature>
<feature type="compositionally biased region" description="Basic and acidic residues" evidence="2">
    <location>
        <begin position="1044"/>
        <end position="1055"/>
    </location>
</feature>
<dbReference type="SMART" id="SM00325">
    <property type="entry name" value="RhoGEF"/>
    <property type="match status" value="1"/>
</dbReference>
<feature type="compositionally biased region" description="Polar residues" evidence="2">
    <location>
        <begin position="1113"/>
        <end position="1129"/>
    </location>
</feature>
<dbReference type="Pfam" id="PF00621">
    <property type="entry name" value="RhoGEF"/>
    <property type="match status" value="1"/>
</dbReference>
<accession>A0AAQ3MB07</accession>
<proteinExistence type="predicted"/>
<dbReference type="InterPro" id="IPR057454">
    <property type="entry name" value="Bud3_C"/>
</dbReference>
<evidence type="ECO:0000313" key="4">
    <source>
        <dbReference type="EMBL" id="WPH04480.1"/>
    </source>
</evidence>
<dbReference type="InterPro" id="IPR000219">
    <property type="entry name" value="DH_dom"/>
</dbReference>
<dbReference type="PANTHER" id="PTHR22834">
    <property type="entry name" value="NUCLEAR FUSION PROTEIN FUS2"/>
    <property type="match status" value="1"/>
</dbReference>
<feature type="domain" description="DH" evidence="3">
    <location>
        <begin position="243"/>
        <end position="447"/>
    </location>
</feature>
<feature type="compositionally biased region" description="Polar residues" evidence="2">
    <location>
        <begin position="1056"/>
        <end position="1067"/>
    </location>
</feature>
<dbReference type="PANTHER" id="PTHR22834:SF21">
    <property type="entry name" value="GUANYL NUCLEOTIDE EXCHANGE FACTOR, PUTATIVE (AFU_ORTHOLOGUE AFUA_5G11890)-RELATED"/>
    <property type="match status" value="1"/>
</dbReference>
<feature type="compositionally biased region" description="Basic and acidic residues" evidence="2">
    <location>
        <begin position="771"/>
        <end position="781"/>
    </location>
</feature>